<organism evidence="1 2">
    <name type="scientific">Alcanivorax borkumensis (strain ATCC 700651 / DSM 11573 / NCIMB 13689 / SK2)</name>
    <dbReference type="NCBI Taxonomy" id="393595"/>
    <lineage>
        <taxon>Bacteria</taxon>
        <taxon>Pseudomonadati</taxon>
        <taxon>Pseudomonadota</taxon>
        <taxon>Gammaproteobacteria</taxon>
        <taxon>Oceanospirillales</taxon>
        <taxon>Alcanivoracaceae</taxon>
        <taxon>Alcanivorax</taxon>
    </lineage>
</organism>
<evidence type="ECO:0000313" key="1">
    <source>
        <dbReference type="EMBL" id="CAL17233.1"/>
    </source>
</evidence>
<dbReference type="KEGG" id="abo:ABO_1785"/>
<sequence>MATWPRQNTREWQREMKRVYFVGGRSVACEAYSMSERSYRYQARFSDENAAIADWLLRLTRNQRNRNFGLCFLYLRNVKGFPWNHKRVYRICRELELNLRIKPKKRLKREKLEELSVPAEHRSANFMHDQLGYGRSYRFLNVTDECNR</sequence>
<dbReference type="PANTHER" id="PTHR47515">
    <property type="entry name" value="LOW CALCIUM RESPONSE LOCUS PROTEIN T"/>
    <property type="match status" value="1"/>
</dbReference>
<name>Q0VNL5_ALCBS</name>
<dbReference type="Proteomes" id="UP000008871">
    <property type="component" value="Chromosome"/>
</dbReference>
<dbReference type="HOGENOM" id="CLU_027402_31_3_6"/>
<keyword evidence="2" id="KW-1185">Reference proteome</keyword>
<accession>Q0VNL5</accession>
<reference evidence="1 2" key="1">
    <citation type="journal article" date="2006" name="Nat. Biotechnol.">
        <title>Genome sequence of the ubiquitous hydrocarbon-degrading marine bacterium Alcanivorax borkumensis.</title>
        <authorList>
            <person name="Schneiker S."/>
            <person name="Martins dos Santos V.A.P."/>
            <person name="Bartels D."/>
            <person name="Bekel T."/>
            <person name="Brecht M."/>
            <person name="Buhrmester J."/>
            <person name="Chernikova T.N."/>
            <person name="Denaro R."/>
            <person name="Ferrer M."/>
            <person name="Gertler C."/>
            <person name="Goesmann A."/>
            <person name="Golyshina O.V."/>
            <person name="Kaminski F."/>
            <person name="Khachane A.N."/>
            <person name="Lang S."/>
            <person name="Linke B."/>
            <person name="McHardy A.C."/>
            <person name="Meyer F."/>
            <person name="Nechitaylo T."/>
            <person name="Puehler A."/>
            <person name="Regenhardt D."/>
            <person name="Rupp O."/>
            <person name="Sabirova J.S."/>
            <person name="Selbitschka W."/>
            <person name="Yakimov M.M."/>
            <person name="Timmis K.N."/>
            <person name="Vorhoelter F.-J."/>
            <person name="Weidner S."/>
            <person name="Kaiser O."/>
            <person name="Golyshin P.N."/>
        </authorList>
    </citation>
    <scope>NUCLEOTIDE SEQUENCE [LARGE SCALE GENOMIC DNA]</scope>
    <source>
        <strain evidence="2">ATCC 700651 / DSM 11573 / NCIMB 13689 / SK2</strain>
    </source>
</reference>
<proteinExistence type="predicted"/>
<dbReference type="STRING" id="393595.ABO_1785"/>
<dbReference type="PANTHER" id="PTHR47515:SF2">
    <property type="entry name" value="INTEGRASE CORE DOMAIN PROTEIN"/>
    <property type="match status" value="1"/>
</dbReference>
<protein>
    <submittedName>
        <fullName evidence="1">Truncated transposase</fullName>
    </submittedName>
</protein>
<evidence type="ECO:0000313" key="2">
    <source>
        <dbReference type="Proteomes" id="UP000008871"/>
    </source>
</evidence>
<dbReference type="EMBL" id="AM286690">
    <property type="protein sequence ID" value="CAL17233.1"/>
    <property type="molecule type" value="Genomic_DNA"/>
</dbReference>
<gene>
    <name evidence="1" type="ordered locus">ABO_1785</name>
</gene>
<dbReference type="AlphaFoldDB" id="Q0VNL5"/>
<dbReference type="eggNOG" id="COG2801">
    <property type="taxonomic scope" value="Bacteria"/>
</dbReference>